<evidence type="ECO:0000256" key="3">
    <source>
        <dbReference type="ARBA" id="ARBA00023121"/>
    </source>
</evidence>
<keyword evidence="2" id="KW-0813">Transport</keyword>
<gene>
    <name evidence="6" type="ORF">ALMOND_2B021632</name>
</gene>
<dbReference type="Gramene" id="VVA37358">
    <property type="protein sequence ID" value="VVA37358"/>
    <property type="gene ID" value="Prudul26B021632"/>
</dbReference>
<keyword evidence="3" id="KW-0446">Lipid-binding</keyword>
<feature type="chain" id="PRO_5022733591" description="Bifunctional inhibitor/plant lipid transfer protein/seed storage helical domain-containing protein" evidence="4">
    <location>
        <begin position="20"/>
        <end position="119"/>
    </location>
</feature>
<dbReference type="Pfam" id="PF00234">
    <property type="entry name" value="Tryp_alpha_amyl"/>
    <property type="match status" value="1"/>
</dbReference>
<reference evidence="7" key="1">
    <citation type="journal article" date="2020" name="Plant J.">
        <title>Transposons played a major role in the diversification between the closely related almond and peach genomes: results from the almond genome sequence.</title>
        <authorList>
            <person name="Alioto T."/>
            <person name="Alexiou K.G."/>
            <person name="Bardil A."/>
            <person name="Barteri F."/>
            <person name="Castanera R."/>
            <person name="Cruz F."/>
            <person name="Dhingra A."/>
            <person name="Duval H."/>
            <person name="Fernandez I Marti A."/>
            <person name="Frias L."/>
            <person name="Galan B."/>
            <person name="Garcia J.L."/>
            <person name="Howad W."/>
            <person name="Gomez-Garrido J."/>
            <person name="Gut M."/>
            <person name="Julca I."/>
            <person name="Morata J."/>
            <person name="Puigdomenech P."/>
            <person name="Ribeca P."/>
            <person name="Rubio Cabetas M.J."/>
            <person name="Vlasova A."/>
            <person name="Wirthensohn M."/>
            <person name="Garcia-Mas J."/>
            <person name="Gabaldon T."/>
            <person name="Casacuberta J.M."/>
            <person name="Arus P."/>
        </authorList>
    </citation>
    <scope>NUCLEOTIDE SEQUENCE [LARGE SCALE GENOMIC DNA]</scope>
    <source>
        <strain evidence="7">cv. Texas</strain>
    </source>
</reference>
<dbReference type="InterPro" id="IPR016140">
    <property type="entry name" value="Bifunc_inhib/LTP/seed_store"/>
</dbReference>
<dbReference type="AlphaFoldDB" id="A0A5E4GCN7"/>
<proteinExistence type="predicted"/>
<dbReference type="Proteomes" id="UP000327085">
    <property type="component" value="Chromosome 2"/>
</dbReference>
<organism evidence="6 7">
    <name type="scientific">Prunus dulcis</name>
    <name type="common">Almond</name>
    <name type="synonym">Amygdalus dulcis</name>
    <dbReference type="NCBI Taxonomy" id="3755"/>
    <lineage>
        <taxon>Eukaryota</taxon>
        <taxon>Viridiplantae</taxon>
        <taxon>Streptophyta</taxon>
        <taxon>Embryophyta</taxon>
        <taxon>Tracheophyta</taxon>
        <taxon>Spermatophyta</taxon>
        <taxon>Magnoliopsida</taxon>
        <taxon>eudicotyledons</taxon>
        <taxon>Gunneridae</taxon>
        <taxon>Pentapetalae</taxon>
        <taxon>rosids</taxon>
        <taxon>fabids</taxon>
        <taxon>Rosales</taxon>
        <taxon>Rosaceae</taxon>
        <taxon>Amygdaloideae</taxon>
        <taxon>Amygdaleae</taxon>
        <taxon>Prunus</taxon>
    </lineage>
</organism>
<keyword evidence="4" id="KW-0732">Signal</keyword>
<protein>
    <recommendedName>
        <fullName evidence="5">Bifunctional inhibitor/plant lipid transfer protein/seed storage helical domain-containing protein</fullName>
    </recommendedName>
</protein>
<dbReference type="InterPro" id="IPR036312">
    <property type="entry name" value="Bifun_inhib/LTP/seed_sf"/>
</dbReference>
<evidence type="ECO:0000256" key="2">
    <source>
        <dbReference type="ARBA" id="ARBA00022448"/>
    </source>
</evidence>
<dbReference type="EMBL" id="CABIKO010000530">
    <property type="protein sequence ID" value="VVA37358.1"/>
    <property type="molecule type" value="Genomic_DNA"/>
</dbReference>
<evidence type="ECO:0000313" key="6">
    <source>
        <dbReference type="EMBL" id="VVA37358.1"/>
    </source>
</evidence>
<dbReference type="GO" id="GO:0008289">
    <property type="term" value="F:lipid binding"/>
    <property type="evidence" value="ECO:0007669"/>
    <property type="project" value="UniProtKB-KW"/>
</dbReference>
<dbReference type="InParanoid" id="A0A5E4GCN7"/>
<dbReference type="SUPFAM" id="SSF47699">
    <property type="entry name" value="Bifunctional inhibitor/lipid-transfer protein/seed storage 2S albumin"/>
    <property type="match status" value="1"/>
</dbReference>
<feature type="domain" description="Bifunctional inhibitor/plant lipid transfer protein/seed storage helical" evidence="5">
    <location>
        <begin position="63"/>
        <end position="115"/>
    </location>
</feature>
<accession>A0A5E4GCN7</accession>
<feature type="signal peptide" evidence="4">
    <location>
        <begin position="1"/>
        <end position="19"/>
    </location>
</feature>
<name>A0A5E4GCN7_PRUDU</name>
<comment type="function">
    <text evidence="1">Plant non-specific lipid-transfer proteins transfer phospholipids as well as galactolipids across membranes. May play a role in wax or cutin deposition in the cell walls of expanding epidermal cells and certain secretory tissues.</text>
</comment>
<evidence type="ECO:0000313" key="7">
    <source>
        <dbReference type="Proteomes" id="UP000327085"/>
    </source>
</evidence>
<sequence>MAAHLFAKIIISFFTLLLALEAQPAGGQCKRGGNKYIHGHLFHRERLLTGVCKRKECFALNVDVCCKELEDLDEPCRCPLLMEMVEAQRLFYNEIKFEEMPQKARKSPAFCHLALTGCP</sequence>
<evidence type="ECO:0000259" key="5">
    <source>
        <dbReference type="Pfam" id="PF00234"/>
    </source>
</evidence>
<evidence type="ECO:0000256" key="4">
    <source>
        <dbReference type="SAM" id="SignalP"/>
    </source>
</evidence>
<evidence type="ECO:0000256" key="1">
    <source>
        <dbReference type="ARBA" id="ARBA00003211"/>
    </source>
</evidence>
<dbReference type="Gene3D" id="1.10.110.10">
    <property type="entry name" value="Plant lipid-transfer and hydrophobic proteins"/>
    <property type="match status" value="1"/>
</dbReference>